<dbReference type="InterPro" id="IPR011527">
    <property type="entry name" value="ABC1_TM_dom"/>
</dbReference>
<dbReference type="AlphaFoldDB" id="A0A3D4V453"/>
<dbReference type="InterPro" id="IPR017871">
    <property type="entry name" value="ABC_transporter-like_CS"/>
</dbReference>
<dbReference type="Proteomes" id="UP000264071">
    <property type="component" value="Unassembled WGS sequence"/>
</dbReference>
<dbReference type="Gene3D" id="1.20.1560.10">
    <property type="entry name" value="ABC transporter type 1, transmembrane domain"/>
    <property type="match status" value="1"/>
</dbReference>
<gene>
    <name evidence="11" type="ORF">DGD08_01580</name>
</gene>
<feature type="transmembrane region" description="Helical" evidence="8">
    <location>
        <begin position="86"/>
        <end position="110"/>
    </location>
</feature>
<evidence type="ECO:0000313" key="12">
    <source>
        <dbReference type="Proteomes" id="UP000264071"/>
    </source>
</evidence>
<dbReference type="CDD" id="cd07346">
    <property type="entry name" value="ABC_6TM_exporters"/>
    <property type="match status" value="1"/>
</dbReference>
<keyword evidence="5 8" id="KW-1133">Transmembrane helix</keyword>
<organism evidence="11 12">
    <name type="scientific">Gemmatimonas aurantiaca</name>
    <dbReference type="NCBI Taxonomy" id="173480"/>
    <lineage>
        <taxon>Bacteria</taxon>
        <taxon>Pseudomonadati</taxon>
        <taxon>Gemmatimonadota</taxon>
        <taxon>Gemmatimonadia</taxon>
        <taxon>Gemmatimonadales</taxon>
        <taxon>Gemmatimonadaceae</taxon>
        <taxon>Gemmatimonas</taxon>
    </lineage>
</organism>
<keyword evidence="2 8" id="KW-0812">Transmembrane</keyword>
<dbReference type="GO" id="GO:0005524">
    <property type="term" value="F:ATP binding"/>
    <property type="evidence" value="ECO:0007669"/>
    <property type="project" value="UniProtKB-KW"/>
</dbReference>
<evidence type="ECO:0000256" key="7">
    <source>
        <dbReference type="SAM" id="MobiDB-lite"/>
    </source>
</evidence>
<evidence type="ECO:0000256" key="5">
    <source>
        <dbReference type="ARBA" id="ARBA00022989"/>
    </source>
</evidence>
<dbReference type="SMART" id="SM00382">
    <property type="entry name" value="AAA"/>
    <property type="match status" value="1"/>
</dbReference>
<dbReference type="PANTHER" id="PTHR43394">
    <property type="entry name" value="ATP-DEPENDENT PERMEASE MDL1, MITOCHONDRIAL"/>
    <property type="match status" value="1"/>
</dbReference>
<feature type="transmembrane region" description="Helical" evidence="8">
    <location>
        <begin position="201"/>
        <end position="225"/>
    </location>
</feature>
<feature type="domain" description="ABC transmembrane type-1" evidence="10">
    <location>
        <begin position="87"/>
        <end position="374"/>
    </location>
</feature>
<feature type="transmembrane region" description="Helical" evidence="8">
    <location>
        <begin position="231"/>
        <end position="250"/>
    </location>
</feature>
<accession>A0A3D4V453</accession>
<dbReference type="SUPFAM" id="SSF90123">
    <property type="entry name" value="ABC transporter transmembrane region"/>
    <property type="match status" value="1"/>
</dbReference>
<feature type="transmembrane region" description="Helical" evidence="8">
    <location>
        <begin position="348"/>
        <end position="366"/>
    </location>
</feature>
<dbReference type="Gene3D" id="3.40.50.300">
    <property type="entry name" value="P-loop containing nucleotide triphosphate hydrolases"/>
    <property type="match status" value="1"/>
</dbReference>
<keyword evidence="6 8" id="KW-0472">Membrane</keyword>
<dbReference type="InterPro" id="IPR039421">
    <property type="entry name" value="Type_1_exporter"/>
</dbReference>
<dbReference type="GO" id="GO:0016887">
    <property type="term" value="F:ATP hydrolysis activity"/>
    <property type="evidence" value="ECO:0007669"/>
    <property type="project" value="InterPro"/>
</dbReference>
<dbReference type="SUPFAM" id="SSF52540">
    <property type="entry name" value="P-loop containing nucleoside triphosphate hydrolases"/>
    <property type="match status" value="1"/>
</dbReference>
<evidence type="ECO:0000259" key="10">
    <source>
        <dbReference type="PROSITE" id="PS50929"/>
    </source>
</evidence>
<evidence type="ECO:0000313" key="11">
    <source>
        <dbReference type="EMBL" id="HCT55883.1"/>
    </source>
</evidence>
<feature type="compositionally biased region" description="Polar residues" evidence="7">
    <location>
        <begin position="39"/>
        <end position="52"/>
    </location>
</feature>
<evidence type="ECO:0000256" key="2">
    <source>
        <dbReference type="ARBA" id="ARBA00022692"/>
    </source>
</evidence>
<comment type="subcellular location">
    <subcellularLocation>
        <location evidence="1">Cell membrane</location>
        <topology evidence="1">Multi-pass membrane protein</topology>
    </subcellularLocation>
</comment>
<feature type="region of interest" description="Disordered" evidence="7">
    <location>
        <begin position="27"/>
        <end position="53"/>
    </location>
</feature>
<comment type="caution">
    <text evidence="11">The sequence shown here is derived from an EMBL/GenBank/DDBJ whole genome shotgun (WGS) entry which is preliminary data.</text>
</comment>
<reference evidence="11 12" key="1">
    <citation type="journal article" date="2018" name="Nat. Biotechnol.">
        <title>A standardized bacterial taxonomy based on genome phylogeny substantially revises the tree of life.</title>
        <authorList>
            <person name="Parks D.H."/>
            <person name="Chuvochina M."/>
            <person name="Waite D.W."/>
            <person name="Rinke C."/>
            <person name="Skarshewski A."/>
            <person name="Chaumeil P.A."/>
            <person name="Hugenholtz P."/>
        </authorList>
    </citation>
    <scope>NUCLEOTIDE SEQUENCE [LARGE SCALE GENOMIC DNA]</scope>
    <source>
        <strain evidence="11">UBA8844</strain>
    </source>
</reference>
<dbReference type="EMBL" id="DPIY01000001">
    <property type="protein sequence ID" value="HCT55883.1"/>
    <property type="molecule type" value="Genomic_DNA"/>
</dbReference>
<dbReference type="InterPro" id="IPR003439">
    <property type="entry name" value="ABC_transporter-like_ATP-bd"/>
</dbReference>
<dbReference type="PANTHER" id="PTHR43394:SF1">
    <property type="entry name" value="ATP-BINDING CASSETTE SUB-FAMILY B MEMBER 10, MITOCHONDRIAL"/>
    <property type="match status" value="1"/>
</dbReference>
<dbReference type="GO" id="GO:0015421">
    <property type="term" value="F:ABC-type oligopeptide transporter activity"/>
    <property type="evidence" value="ECO:0007669"/>
    <property type="project" value="TreeGrafter"/>
</dbReference>
<evidence type="ECO:0000256" key="3">
    <source>
        <dbReference type="ARBA" id="ARBA00022741"/>
    </source>
</evidence>
<dbReference type="GO" id="GO:0005886">
    <property type="term" value="C:plasma membrane"/>
    <property type="evidence" value="ECO:0007669"/>
    <property type="project" value="UniProtKB-SubCell"/>
</dbReference>
<dbReference type="OMA" id="LGADCQR"/>
<dbReference type="InterPro" id="IPR036640">
    <property type="entry name" value="ABC1_TM_sf"/>
</dbReference>
<dbReference type="PROSITE" id="PS00211">
    <property type="entry name" value="ABC_TRANSPORTER_1"/>
    <property type="match status" value="1"/>
</dbReference>
<evidence type="ECO:0000256" key="8">
    <source>
        <dbReference type="SAM" id="Phobius"/>
    </source>
</evidence>
<feature type="transmembrane region" description="Helical" evidence="8">
    <location>
        <begin position="313"/>
        <end position="333"/>
    </location>
</feature>
<dbReference type="InterPro" id="IPR027417">
    <property type="entry name" value="P-loop_NTPase"/>
</dbReference>
<evidence type="ECO:0000259" key="9">
    <source>
        <dbReference type="PROSITE" id="PS50893"/>
    </source>
</evidence>
<dbReference type="InterPro" id="IPR003593">
    <property type="entry name" value="AAA+_ATPase"/>
</dbReference>
<dbReference type="PROSITE" id="PS50929">
    <property type="entry name" value="ABC_TM1F"/>
    <property type="match status" value="1"/>
</dbReference>
<feature type="domain" description="ABC transporter" evidence="9">
    <location>
        <begin position="408"/>
        <end position="642"/>
    </location>
</feature>
<feature type="transmembrane region" description="Helical" evidence="8">
    <location>
        <begin position="130"/>
        <end position="147"/>
    </location>
</feature>
<name>A0A3D4V453_9BACT</name>
<proteinExistence type="predicted"/>
<sequence>MSQTPQKPAAGSSRARYRDFVQQYAAGTLGDRARDENPPNKTQADASSNNGANVEAKGWRAKLLHGKRGDYLRDYLRWLAPHRKRLAVVCVLALLSAAAQSVEPLFMRFIVDKVLLAEIPAAIKASRLNMAGAGFLLLVVLSAFITIGKDYTQRILNVKVVLSLRRAVFDRFMHLPLPTLWNMKTGGLLSRLSGDVESTSGLLQMAIISPSISVMKLLMAMGVLLSLNWRLALTALAVIPGAMFMSFTFAKRIRPIYRVVRHDSEQIDGRVGEAFSGIRVVRAFRQEARELLAYMQGRHTVLRKELFASRRELVLWTSWGLLIAIVNVVIVWYGGHLALRGNATVGDIFAFQWYTFLLMGPVWNIVNSFSEMQRALAAMERVFEILGMAPDKPDVPDATVAPEVIDEIRFDHVTFAYHEGKPVLHDLDLTIPGGTVVALVGRSGAGKTTVTDLVARFHDPTTGAILVNGVDIRQMRLASYRSRLAIVQQEVFLFDGSVRDNIAYGRHHASEEDILSAARRANAHEFIERLVHGYDTVVGERGVKLSGGQKQRLAIARAMLADPQLLILDEATSNLDTESEQLIQASLADLVTGRTTFIIAHRLSTIRRADLILVLQDGRVVEQGRHEALMARDGLYASMVRRQDAGMIDDFDAITTLSASPA</sequence>
<evidence type="ECO:0000256" key="6">
    <source>
        <dbReference type="ARBA" id="ARBA00023136"/>
    </source>
</evidence>
<dbReference type="FunFam" id="3.40.50.300:FF:000218">
    <property type="entry name" value="Multidrug ABC transporter ATP-binding protein"/>
    <property type="match status" value="1"/>
</dbReference>
<evidence type="ECO:0000256" key="1">
    <source>
        <dbReference type="ARBA" id="ARBA00004651"/>
    </source>
</evidence>
<dbReference type="Pfam" id="PF00005">
    <property type="entry name" value="ABC_tran"/>
    <property type="match status" value="1"/>
</dbReference>
<keyword evidence="3" id="KW-0547">Nucleotide-binding</keyword>
<evidence type="ECO:0000256" key="4">
    <source>
        <dbReference type="ARBA" id="ARBA00022840"/>
    </source>
</evidence>
<protein>
    <submittedName>
        <fullName evidence="11">ABC transporter ATP-binding protein</fullName>
    </submittedName>
</protein>
<keyword evidence="4 11" id="KW-0067">ATP-binding</keyword>
<dbReference type="PROSITE" id="PS50893">
    <property type="entry name" value="ABC_TRANSPORTER_2"/>
    <property type="match status" value="1"/>
</dbReference>
<dbReference type="Pfam" id="PF00664">
    <property type="entry name" value="ABC_membrane"/>
    <property type="match status" value="1"/>
</dbReference>